<accession>A0A8X6QF10</accession>
<feature type="region of interest" description="Disordered" evidence="1">
    <location>
        <begin position="1"/>
        <end position="29"/>
    </location>
</feature>
<dbReference type="AlphaFoldDB" id="A0A8X6QF10"/>
<protein>
    <submittedName>
        <fullName evidence="2">Uncharacterized protein</fullName>
    </submittedName>
</protein>
<name>A0A8X6QF10_NEPPI</name>
<organism evidence="2 3">
    <name type="scientific">Nephila pilipes</name>
    <name type="common">Giant wood spider</name>
    <name type="synonym">Nephila maculata</name>
    <dbReference type="NCBI Taxonomy" id="299642"/>
    <lineage>
        <taxon>Eukaryota</taxon>
        <taxon>Metazoa</taxon>
        <taxon>Ecdysozoa</taxon>
        <taxon>Arthropoda</taxon>
        <taxon>Chelicerata</taxon>
        <taxon>Arachnida</taxon>
        <taxon>Araneae</taxon>
        <taxon>Araneomorphae</taxon>
        <taxon>Entelegynae</taxon>
        <taxon>Araneoidea</taxon>
        <taxon>Nephilidae</taxon>
        <taxon>Nephila</taxon>
    </lineage>
</organism>
<evidence type="ECO:0000313" key="3">
    <source>
        <dbReference type="Proteomes" id="UP000887013"/>
    </source>
</evidence>
<dbReference type="EMBL" id="BMAW01126048">
    <property type="protein sequence ID" value="GFU15117.1"/>
    <property type="molecule type" value="Genomic_DNA"/>
</dbReference>
<evidence type="ECO:0000256" key="1">
    <source>
        <dbReference type="SAM" id="MobiDB-lite"/>
    </source>
</evidence>
<reference evidence="2" key="1">
    <citation type="submission" date="2020-08" db="EMBL/GenBank/DDBJ databases">
        <title>Multicomponent nature underlies the extraordinary mechanical properties of spider dragline silk.</title>
        <authorList>
            <person name="Kono N."/>
            <person name="Nakamura H."/>
            <person name="Mori M."/>
            <person name="Yoshida Y."/>
            <person name="Ohtoshi R."/>
            <person name="Malay A.D."/>
            <person name="Moran D.A.P."/>
            <person name="Tomita M."/>
            <person name="Numata K."/>
            <person name="Arakawa K."/>
        </authorList>
    </citation>
    <scope>NUCLEOTIDE SEQUENCE</scope>
</reference>
<comment type="caution">
    <text evidence="2">The sequence shown here is derived from an EMBL/GenBank/DDBJ whole genome shotgun (WGS) entry which is preliminary data.</text>
</comment>
<sequence length="96" mass="10352">MSGRQRLASGCGSFGSPGQHVGSDGGELLPGGKERVRNLFHICGNPPEEVTVILTVREAHADTKIFVSTMARKREREGRTFGRFELEPCLLGLGGK</sequence>
<keyword evidence="3" id="KW-1185">Reference proteome</keyword>
<dbReference type="Proteomes" id="UP000887013">
    <property type="component" value="Unassembled WGS sequence"/>
</dbReference>
<evidence type="ECO:0000313" key="2">
    <source>
        <dbReference type="EMBL" id="GFU15117.1"/>
    </source>
</evidence>
<gene>
    <name evidence="2" type="ORF">NPIL_457471</name>
</gene>
<proteinExistence type="predicted"/>